<feature type="region of interest" description="Disordered" evidence="1">
    <location>
        <begin position="241"/>
        <end position="293"/>
    </location>
</feature>
<gene>
    <name evidence="2" type="ORF">DPMN_021832</name>
</gene>
<dbReference type="AlphaFoldDB" id="A0A9D4NPJ0"/>
<name>A0A9D4NPJ0_DREPO</name>
<organism evidence="2 3">
    <name type="scientific">Dreissena polymorpha</name>
    <name type="common">Zebra mussel</name>
    <name type="synonym">Mytilus polymorpha</name>
    <dbReference type="NCBI Taxonomy" id="45954"/>
    <lineage>
        <taxon>Eukaryota</taxon>
        <taxon>Metazoa</taxon>
        <taxon>Spiralia</taxon>
        <taxon>Lophotrochozoa</taxon>
        <taxon>Mollusca</taxon>
        <taxon>Bivalvia</taxon>
        <taxon>Autobranchia</taxon>
        <taxon>Heteroconchia</taxon>
        <taxon>Euheterodonta</taxon>
        <taxon>Imparidentia</taxon>
        <taxon>Neoheterodontei</taxon>
        <taxon>Myida</taxon>
        <taxon>Dreissenoidea</taxon>
        <taxon>Dreissenidae</taxon>
        <taxon>Dreissena</taxon>
    </lineage>
</organism>
<reference evidence="2" key="1">
    <citation type="journal article" date="2019" name="bioRxiv">
        <title>The Genome of the Zebra Mussel, Dreissena polymorpha: A Resource for Invasive Species Research.</title>
        <authorList>
            <person name="McCartney M.A."/>
            <person name="Auch B."/>
            <person name="Kono T."/>
            <person name="Mallez S."/>
            <person name="Zhang Y."/>
            <person name="Obille A."/>
            <person name="Becker A."/>
            <person name="Abrahante J.E."/>
            <person name="Garbe J."/>
            <person name="Badalamenti J.P."/>
            <person name="Herman A."/>
            <person name="Mangelson H."/>
            <person name="Liachko I."/>
            <person name="Sullivan S."/>
            <person name="Sone E.D."/>
            <person name="Koren S."/>
            <person name="Silverstein K.A.T."/>
            <person name="Beckman K.B."/>
            <person name="Gohl D.M."/>
        </authorList>
    </citation>
    <scope>NUCLEOTIDE SEQUENCE</scope>
    <source>
        <strain evidence="2">Duluth1</strain>
        <tissue evidence="2">Whole animal</tissue>
    </source>
</reference>
<feature type="compositionally biased region" description="Basic and acidic residues" evidence="1">
    <location>
        <begin position="260"/>
        <end position="269"/>
    </location>
</feature>
<accession>A0A9D4NPJ0</accession>
<sequence>MAHNAQRTTDKKQSQKITMSTFCSETFEGLAGGTWTSAFGETLTEYGGGTSKHDRNRQGNLDGSQCLDLILAAGGTWKAAGETGKAGAGITRKTAPPPWQPYIYKTNLFTNHVILLTRTIFQLNSGIKETNVLTKFHENWAKNVTSKVFTCFHYIHIKKNATPTGGHVFTPIWTIFELVQHINKTNRKTAPPTGGHLHEDWALNVTSTVFKLDRDIIQNLLAKFHEDRTINVASRVLTNKCGRTEGQRTKTSHKSSPEQSDGRTDDGQRPVKKAHLGNQAGRQANRQTDRQTDRQAKTIYNIIII</sequence>
<comment type="caution">
    <text evidence="2">The sequence shown here is derived from an EMBL/GenBank/DDBJ whole genome shotgun (WGS) entry which is preliminary data.</text>
</comment>
<evidence type="ECO:0000313" key="3">
    <source>
        <dbReference type="Proteomes" id="UP000828390"/>
    </source>
</evidence>
<dbReference type="EMBL" id="JAIWYP010000001">
    <property type="protein sequence ID" value="KAH3897639.1"/>
    <property type="molecule type" value="Genomic_DNA"/>
</dbReference>
<dbReference type="Proteomes" id="UP000828390">
    <property type="component" value="Unassembled WGS sequence"/>
</dbReference>
<keyword evidence="3" id="KW-1185">Reference proteome</keyword>
<evidence type="ECO:0000256" key="1">
    <source>
        <dbReference type="SAM" id="MobiDB-lite"/>
    </source>
</evidence>
<evidence type="ECO:0000313" key="2">
    <source>
        <dbReference type="EMBL" id="KAH3897639.1"/>
    </source>
</evidence>
<reference evidence="2" key="2">
    <citation type="submission" date="2020-11" db="EMBL/GenBank/DDBJ databases">
        <authorList>
            <person name="McCartney M.A."/>
            <person name="Auch B."/>
            <person name="Kono T."/>
            <person name="Mallez S."/>
            <person name="Becker A."/>
            <person name="Gohl D.M."/>
            <person name="Silverstein K.A.T."/>
            <person name="Koren S."/>
            <person name="Bechman K.B."/>
            <person name="Herman A."/>
            <person name="Abrahante J.E."/>
            <person name="Garbe J."/>
        </authorList>
    </citation>
    <scope>NUCLEOTIDE SEQUENCE</scope>
    <source>
        <strain evidence="2">Duluth1</strain>
        <tissue evidence="2">Whole animal</tissue>
    </source>
</reference>
<protein>
    <submittedName>
        <fullName evidence="2">Uncharacterized protein</fullName>
    </submittedName>
</protein>
<proteinExistence type="predicted"/>